<evidence type="ECO:0000313" key="3">
    <source>
        <dbReference type="Proteomes" id="UP001321760"/>
    </source>
</evidence>
<reference evidence="2" key="1">
    <citation type="journal article" date="2023" name="Mol. Phylogenet. Evol.">
        <title>Genome-scale phylogeny and comparative genomics of the fungal order Sordariales.</title>
        <authorList>
            <person name="Hensen N."/>
            <person name="Bonometti L."/>
            <person name="Westerberg I."/>
            <person name="Brannstrom I.O."/>
            <person name="Guillou S."/>
            <person name="Cros-Aarteil S."/>
            <person name="Calhoun S."/>
            <person name="Haridas S."/>
            <person name="Kuo A."/>
            <person name="Mondo S."/>
            <person name="Pangilinan J."/>
            <person name="Riley R."/>
            <person name="LaButti K."/>
            <person name="Andreopoulos B."/>
            <person name="Lipzen A."/>
            <person name="Chen C."/>
            <person name="Yan M."/>
            <person name="Daum C."/>
            <person name="Ng V."/>
            <person name="Clum A."/>
            <person name="Steindorff A."/>
            <person name="Ohm R.A."/>
            <person name="Martin F."/>
            <person name="Silar P."/>
            <person name="Natvig D.O."/>
            <person name="Lalanne C."/>
            <person name="Gautier V."/>
            <person name="Ament-Velasquez S.L."/>
            <person name="Kruys A."/>
            <person name="Hutchinson M.I."/>
            <person name="Powell A.J."/>
            <person name="Barry K."/>
            <person name="Miller A.N."/>
            <person name="Grigoriev I.V."/>
            <person name="Debuchy R."/>
            <person name="Gladieux P."/>
            <person name="Hiltunen Thoren M."/>
            <person name="Johannesson H."/>
        </authorList>
    </citation>
    <scope>NUCLEOTIDE SEQUENCE</scope>
    <source>
        <strain evidence="2">PSN243</strain>
    </source>
</reference>
<keyword evidence="3" id="KW-1185">Reference proteome</keyword>
<name>A0AAV9GQL6_9PEZI</name>
<organism evidence="2 3">
    <name type="scientific">Podospora aff. communis PSN243</name>
    <dbReference type="NCBI Taxonomy" id="3040156"/>
    <lineage>
        <taxon>Eukaryota</taxon>
        <taxon>Fungi</taxon>
        <taxon>Dikarya</taxon>
        <taxon>Ascomycota</taxon>
        <taxon>Pezizomycotina</taxon>
        <taxon>Sordariomycetes</taxon>
        <taxon>Sordariomycetidae</taxon>
        <taxon>Sordariales</taxon>
        <taxon>Podosporaceae</taxon>
        <taxon>Podospora</taxon>
    </lineage>
</organism>
<dbReference type="EMBL" id="MU865931">
    <property type="protein sequence ID" value="KAK4450670.1"/>
    <property type="molecule type" value="Genomic_DNA"/>
</dbReference>
<feature type="compositionally biased region" description="Basic and acidic residues" evidence="1">
    <location>
        <begin position="8"/>
        <end position="17"/>
    </location>
</feature>
<feature type="compositionally biased region" description="Basic residues" evidence="1">
    <location>
        <begin position="52"/>
        <end position="67"/>
    </location>
</feature>
<proteinExistence type="predicted"/>
<evidence type="ECO:0000256" key="1">
    <source>
        <dbReference type="SAM" id="MobiDB-lite"/>
    </source>
</evidence>
<dbReference type="Proteomes" id="UP001321760">
    <property type="component" value="Unassembled WGS sequence"/>
</dbReference>
<protein>
    <submittedName>
        <fullName evidence="2">Uncharacterized protein</fullName>
    </submittedName>
</protein>
<comment type="caution">
    <text evidence="2">The sequence shown here is derived from an EMBL/GenBank/DDBJ whole genome shotgun (WGS) entry which is preliminary data.</text>
</comment>
<accession>A0AAV9GQL6</accession>
<feature type="compositionally biased region" description="Low complexity" evidence="1">
    <location>
        <begin position="40"/>
        <end position="51"/>
    </location>
</feature>
<evidence type="ECO:0000313" key="2">
    <source>
        <dbReference type="EMBL" id="KAK4450670.1"/>
    </source>
</evidence>
<dbReference type="AlphaFoldDB" id="A0AAV9GQL6"/>
<reference evidence="2" key="2">
    <citation type="submission" date="2023-05" db="EMBL/GenBank/DDBJ databases">
        <authorList>
            <consortium name="Lawrence Berkeley National Laboratory"/>
            <person name="Steindorff A."/>
            <person name="Hensen N."/>
            <person name="Bonometti L."/>
            <person name="Westerberg I."/>
            <person name="Brannstrom I.O."/>
            <person name="Guillou S."/>
            <person name="Cros-Aarteil S."/>
            <person name="Calhoun S."/>
            <person name="Haridas S."/>
            <person name="Kuo A."/>
            <person name="Mondo S."/>
            <person name="Pangilinan J."/>
            <person name="Riley R."/>
            <person name="Labutti K."/>
            <person name="Andreopoulos B."/>
            <person name="Lipzen A."/>
            <person name="Chen C."/>
            <person name="Yanf M."/>
            <person name="Daum C."/>
            <person name="Ng V."/>
            <person name="Clum A."/>
            <person name="Ohm R."/>
            <person name="Martin F."/>
            <person name="Silar P."/>
            <person name="Natvig D."/>
            <person name="Lalanne C."/>
            <person name="Gautier V."/>
            <person name="Ament-Velasquez S.L."/>
            <person name="Kruys A."/>
            <person name="Hutchinson M.I."/>
            <person name="Powell A.J."/>
            <person name="Barry K."/>
            <person name="Miller A.N."/>
            <person name="Grigoriev I.V."/>
            <person name="Debuchy R."/>
            <person name="Gladieux P."/>
            <person name="Thoren M.H."/>
            <person name="Johannesson H."/>
        </authorList>
    </citation>
    <scope>NUCLEOTIDE SEQUENCE</scope>
    <source>
        <strain evidence="2">PSN243</strain>
    </source>
</reference>
<feature type="region of interest" description="Disordered" evidence="1">
    <location>
        <begin position="1"/>
        <end position="70"/>
    </location>
</feature>
<gene>
    <name evidence="2" type="ORF">QBC34DRAFT_402153</name>
</gene>
<sequence>MATPASRDTSRNFRDPSRSQSPSSRKCVLWVLNVERRRSPSPSRSRSPNSQRARRRRRQRTRSRGRVHRVDSIPNLALDFKSGVQSEVVVFEKMGCEVDDIGRQRESTAIGV</sequence>